<proteinExistence type="predicted"/>
<reference evidence="2" key="1">
    <citation type="submission" date="2021-02" db="EMBL/GenBank/DDBJ databases">
        <authorList>
            <person name="Nowell W R."/>
        </authorList>
    </citation>
    <scope>NUCLEOTIDE SEQUENCE</scope>
</reference>
<protein>
    <submittedName>
        <fullName evidence="2">Uncharacterized protein</fullName>
    </submittedName>
</protein>
<comment type="caution">
    <text evidence="2">The sequence shown here is derived from an EMBL/GenBank/DDBJ whole genome shotgun (WGS) entry which is preliminary data.</text>
</comment>
<sequence length="116" mass="13247">MNFIRKNLWQQFANTYAPEIVVSSSTVKKSTACSQSSSDERSQSPSLKKHKIKNNKLIKQQQQQLSKLLVYLICVQLQYGIVLELDPTIMPLLLRLHLAHHQLNLVLLAQHGKVNT</sequence>
<evidence type="ECO:0000313" key="3">
    <source>
        <dbReference type="Proteomes" id="UP000676336"/>
    </source>
</evidence>
<evidence type="ECO:0000313" key="2">
    <source>
        <dbReference type="EMBL" id="CAF5184175.1"/>
    </source>
</evidence>
<name>A0A8S3HIC5_9BILA</name>
<feature type="region of interest" description="Disordered" evidence="1">
    <location>
        <begin position="31"/>
        <end position="53"/>
    </location>
</feature>
<dbReference type="AlphaFoldDB" id="A0A8S3HIC5"/>
<accession>A0A8S3HIC5</accession>
<organism evidence="2 3">
    <name type="scientific">Rotaria magnacalcarata</name>
    <dbReference type="NCBI Taxonomy" id="392030"/>
    <lineage>
        <taxon>Eukaryota</taxon>
        <taxon>Metazoa</taxon>
        <taxon>Spiralia</taxon>
        <taxon>Gnathifera</taxon>
        <taxon>Rotifera</taxon>
        <taxon>Eurotatoria</taxon>
        <taxon>Bdelloidea</taxon>
        <taxon>Philodinida</taxon>
        <taxon>Philodinidae</taxon>
        <taxon>Rotaria</taxon>
    </lineage>
</organism>
<evidence type="ECO:0000256" key="1">
    <source>
        <dbReference type="SAM" id="MobiDB-lite"/>
    </source>
</evidence>
<dbReference type="Proteomes" id="UP000676336">
    <property type="component" value="Unassembled WGS sequence"/>
</dbReference>
<dbReference type="EMBL" id="CAJOBI010320388">
    <property type="protein sequence ID" value="CAF5184175.1"/>
    <property type="molecule type" value="Genomic_DNA"/>
</dbReference>
<gene>
    <name evidence="2" type="ORF">SMN809_LOCUS69896</name>
</gene>